<name>M4SJD7_9CAUD</name>
<dbReference type="EMBL" id="HQ634190">
    <property type="protein sequence ID" value="AGH56442.1"/>
    <property type="molecule type" value="Genomic_DNA"/>
</dbReference>
<dbReference type="Proteomes" id="UP000225831">
    <property type="component" value="Segment"/>
</dbReference>
<organism evidence="1 2">
    <name type="scientific">Cyanophage Syn2</name>
    <dbReference type="NCBI Taxonomy" id="536473"/>
    <lineage>
        <taxon>Viruses</taxon>
        <taxon>Duplodnaviria</taxon>
        <taxon>Heunggongvirae</taxon>
        <taxon>Uroviricota</taxon>
        <taxon>Caudoviricetes</taxon>
        <taxon>Pantevenvirales</taxon>
        <taxon>Kyanoviridae</taxon>
        <taxon>Pontusvirus</taxon>
        <taxon>Pontusvirus syn19</taxon>
    </lineage>
</organism>
<proteinExistence type="predicted"/>
<evidence type="ECO:0000313" key="1">
    <source>
        <dbReference type="EMBL" id="AGH56442.1"/>
    </source>
</evidence>
<reference evidence="1 2" key="1">
    <citation type="submission" date="2010-11" db="EMBL/GenBank/DDBJ databases">
        <title>The Genome Sequence of Cyanophage Syn2.</title>
        <authorList>
            <consortium name="The Broad Institute Genome Sequencing Platform"/>
            <person name="Henn M.R."/>
            <person name="Sullivan M.S."/>
            <person name="Osburne M.S."/>
            <person name="Levin J."/>
            <person name="Malboeuf C."/>
            <person name="Casali M."/>
            <person name="Russ C."/>
            <person name="Lennon N."/>
            <person name="Chapman S.B."/>
            <person name="Erlich R."/>
            <person name="Young S.K."/>
            <person name="Yandava C."/>
            <person name="Zeng Q."/>
            <person name="Alvarado L."/>
            <person name="Anderson S."/>
            <person name="Berlin A."/>
            <person name="Chen Z."/>
            <person name="Freedman E."/>
            <person name="Gellesch M."/>
            <person name="Goldberg J."/>
            <person name="Green L."/>
            <person name="Griggs A."/>
            <person name="Gujja S."/>
            <person name="Heilman E.R."/>
            <person name="Heiman D."/>
            <person name="Hollinger A."/>
            <person name="Howarth C."/>
            <person name="Larson L."/>
            <person name="Mehta T."/>
            <person name="Pearson M."/>
            <person name="Roberts A."/>
            <person name="Ryan E."/>
            <person name="Saif S."/>
            <person name="Shea T."/>
            <person name="Shenoy N."/>
            <person name="Sisk P."/>
            <person name="Stolte C."/>
            <person name="Sykes S."/>
            <person name="White J."/>
            <person name="Yu Q."/>
            <person name="Coleman M.L."/>
            <person name="Huang K.H."/>
            <person name="Weigele P.R."/>
            <person name="DeFrancesco A.S."/>
            <person name="Kern S.E."/>
            <person name="Thompson L.R."/>
            <person name="Fu R."/>
            <person name="Hombeck B."/>
            <person name="Chisholm S.W."/>
            <person name="Haas B."/>
            <person name="Nusbaum C."/>
            <person name="Birren B."/>
        </authorList>
    </citation>
    <scope>NUCLEOTIDE SEQUENCE [LARGE SCALE GENOMIC DNA]</scope>
    <source>
        <strain evidence="1 2">Syn2</strain>
    </source>
</reference>
<sequence length="168" mass="19922">MNKMKVIDNFLTDDEFRMLELTVMNLHDCDFPFYIQKSVAHRGEKTEPWSWMGTHMLYHQREPKSPFFSMIDHMFLDRIEMRSLLRIKANFFPWTPEVKTHPLHVDYSFENMGALFSINTCDGYTLFEDGTKVNSVANRMMFFDPQVKHSSSTTSNAHGRYNINFNFL</sequence>
<gene>
    <name evidence="1" type="ORF">CPTG_00151</name>
</gene>
<evidence type="ECO:0000313" key="2">
    <source>
        <dbReference type="Proteomes" id="UP000225831"/>
    </source>
</evidence>
<accession>M4SJD7</accession>
<evidence type="ECO:0008006" key="3">
    <source>
        <dbReference type="Google" id="ProtNLM"/>
    </source>
</evidence>
<protein>
    <recommendedName>
        <fullName evidence="3">DNA endonuclease V</fullName>
    </recommendedName>
</protein>